<dbReference type="NCBIfam" id="TIGR01879">
    <property type="entry name" value="hydantase"/>
    <property type="match status" value="1"/>
</dbReference>
<evidence type="ECO:0000256" key="4">
    <source>
        <dbReference type="ARBA" id="ARBA00022723"/>
    </source>
</evidence>
<feature type="binding site" evidence="7">
    <location>
        <position position="89"/>
    </location>
    <ligand>
        <name>Zn(2+)</name>
        <dbReference type="ChEBI" id="CHEBI:29105"/>
        <label>2</label>
    </ligand>
</feature>
<dbReference type="PIRSF" id="PIRSF001235">
    <property type="entry name" value="Amidase_carbamoylase"/>
    <property type="match status" value="1"/>
</dbReference>
<feature type="binding site" evidence="7">
    <location>
        <position position="379"/>
    </location>
    <ligand>
        <name>Zn(2+)</name>
        <dbReference type="ChEBI" id="CHEBI:29105"/>
        <label>2</label>
    </ligand>
</feature>
<dbReference type="InterPro" id="IPR011650">
    <property type="entry name" value="Peptidase_M20_dimer"/>
</dbReference>
<organism evidence="10 11">
    <name type="scientific">Arboricoccus pini</name>
    <dbReference type="NCBI Taxonomy" id="1963835"/>
    <lineage>
        <taxon>Bacteria</taxon>
        <taxon>Pseudomonadati</taxon>
        <taxon>Pseudomonadota</taxon>
        <taxon>Alphaproteobacteria</taxon>
        <taxon>Geminicoccales</taxon>
        <taxon>Geminicoccaceae</taxon>
        <taxon>Arboricoccus</taxon>
    </lineage>
</organism>
<keyword evidence="7" id="KW-0862">Zinc</keyword>
<keyword evidence="4 7" id="KW-0479">Metal-binding</keyword>
<evidence type="ECO:0000313" key="11">
    <source>
        <dbReference type="Proteomes" id="UP000197065"/>
    </source>
</evidence>
<dbReference type="GO" id="GO:0046872">
    <property type="term" value="F:metal ion binding"/>
    <property type="evidence" value="ECO:0007669"/>
    <property type="project" value="UniProtKB-KW"/>
</dbReference>
<evidence type="ECO:0000313" key="10">
    <source>
        <dbReference type="EMBL" id="SNB51145.1"/>
    </source>
</evidence>
<evidence type="ECO:0000259" key="9">
    <source>
        <dbReference type="Pfam" id="PF07687"/>
    </source>
</evidence>
<dbReference type="Pfam" id="PF01546">
    <property type="entry name" value="Peptidase_M20"/>
    <property type="match status" value="1"/>
</dbReference>
<sequence>MTPGVHVMDRLETLAGCSDEPGALTRLYLSPAHRAAAKLVLSWMEEAGLAAHIDPVGNVVGRIEGFRPGLPALVLGSHIDTVRNAGKYDGNFGVVAAIEAAAACRETIMAGPIALEVVAFGDEEGVRFPATLTGSRAFAGTLDAAVLDLVDSQGVPIAEALARFGGAPERFRDAARQPGEILAYIEAHIEQGPILQAEGLPVGIVTAIAGASRLVFTVNGDAAHAGTVPMAMRRDALTASAAMILEIEAIARETPDLVATVGQAQVLPGAVNTVPGLVRFSLDVRSARDAIRNEARLRIEEACRAIADARGVRLGVQVTHEAPAAPCAPWLQDMLAATVEQLGVRPFRLPSGAGHDGMAISAIAPIAMLFVRCKNGISHHPAESMTVADAELATLALQDVIIRFKDHHDRNG</sequence>
<comment type="subunit">
    <text evidence="3">Homodimer.</text>
</comment>
<evidence type="ECO:0000256" key="8">
    <source>
        <dbReference type="PIRSR" id="PIRSR001235-2"/>
    </source>
</evidence>
<evidence type="ECO:0000256" key="6">
    <source>
        <dbReference type="ARBA" id="ARBA00023211"/>
    </source>
</evidence>
<evidence type="ECO:0000256" key="3">
    <source>
        <dbReference type="ARBA" id="ARBA00011738"/>
    </source>
</evidence>
<dbReference type="RefSeq" id="WP_243389646.1">
    <property type="nucleotide sequence ID" value="NZ_FYEH01000001.1"/>
</dbReference>
<feature type="domain" description="Peptidase M20 dimerisation" evidence="9">
    <location>
        <begin position="209"/>
        <end position="307"/>
    </location>
</feature>
<reference evidence="10 11" key="1">
    <citation type="submission" date="2017-06" db="EMBL/GenBank/DDBJ databases">
        <authorList>
            <person name="Kim H.J."/>
            <person name="Triplett B.A."/>
        </authorList>
    </citation>
    <scope>NUCLEOTIDE SEQUENCE [LARGE SCALE GENOMIC DNA]</scope>
    <source>
        <strain evidence="10 11">B29T1</strain>
    </source>
</reference>
<dbReference type="AlphaFoldDB" id="A0A212PVZ6"/>
<name>A0A212PVZ6_9PROT</name>
<dbReference type="Proteomes" id="UP000197065">
    <property type="component" value="Unassembled WGS sequence"/>
</dbReference>
<dbReference type="InterPro" id="IPR036264">
    <property type="entry name" value="Bact_exopeptidase_dim_dom"/>
</dbReference>
<proteinExistence type="inferred from homology"/>
<comment type="cofactor">
    <cofactor evidence="1">
        <name>Mn(2+)</name>
        <dbReference type="ChEBI" id="CHEBI:29035"/>
    </cofactor>
</comment>
<feature type="binding site" evidence="8">
    <location>
        <position position="213"/>
    </location>
    <ligand>
        <name>allantoate</name>
        <dbReference type="ChEBI" id="CHEBI:17536"/>
    </ligand>
</feature>
<dbReference type="PANTHER" id="PTHR32494">
    <property type="entry name" value="ALLANTOATE DEIMINASE-RELATED"/>
    <property type="match status" value="1"/>
</dbReference>
<evidence type="ECO:0000256" key="2">
    <source>
        <dbReference type="ARBA" id="ARBA00006153"/>
    </source>
</evidence>
<dbReference type="InterPro" id="IPR002933">
    <property type="entry name" value="Peptidase_M20"/>
</dbReference>
<dbReference type="SUPFAM" id="SSF55031">
    <property type="entry name" value="Bacterial exopeptidase dimerisation domain"/>
    <property type="match status" value="1"/>
</dbReference>
<dbReference type="InterPro" id="IPR010158">
    <property type="entry name" value="Amidase_Cbmase"/>
</dbReference>
<dbReference type="NCBIfam" id="NF006775">
    <property type="entry name" value="PRK09290.2-5"/>
    <property type="match status" value="1"/>
</dbReference>
<protein>
    <submittedName>
        <fullName evidence="10">Allantoate deiminase</fullName>
    </submittedName>
</protein>
<gene>
    <name evidence="10" type="ORF">SAMN07250955_10143</name>
</gene>
<dbReference type="PANTHER" id="PTHR32494:SF19">
    <property type="entry name" value="ALLANTOATE DEIMINASE-RELATED"/>
    <property type="match status" value="1"/>
</dbReference>
<accession>A0A212PVZ6</accession>
<feature type="binding site" evidence="7">
    <location>
        <position position="78"/>
    </location>
    <ligand>
        <name>Zn(2+)</name>
        <dbReference type="ChEBI" id="CHEBI:29105"/>
        <label>1</label>
    </ligand>
</feature>
<dbReference type="GO" id="GO:0016813">
    <property type="term" value="F:hydrolase activity, acting on carbon-nitrogen (but not peptide) bonds, in linear amidines"/>
    <property type="evidence" value="ECO:0007669"/>
    <property type="project" value="InterPro"/>
</dbReference>
<dbReference type="Gene3D" id="3.30.70.360">
    <property type="match status" value="1"/>
</dbReference>
<evidence type="ECO:0000256" key="1">
    <source>
        <dbReference type="ARBA" id="ARBA00001936"/>
    </source>
</evidence>
<feature type="binding site" evidence="8">
    <location>
        <position position="272"/>
    </location>
    <ligand>
        <name>allantoate</name>
        <dbReference type="ChEBI" id="CHEBI:17536"/>
    </ligand>
</feature>
<comment type="similarity">
    <text evidence="2">Belongs to the peptidase M20 family.</text>
</comment>
<keyword evidence="5" id="KW-0378">Hydrolase</keyword>
<keyword evidence="6" id="KW-0464">Manganese</keyword>
<feature type="binding site" evidence="7">
    <location>
        <position position="188"/>
    </location>
    <ligand>
        <name>Zn(2+)</name>
        <dbReference type="ChEBI" id="CHEBI:29105"/>
        <label>1</label>
    </ligand>
</feature>
<evidence type="ECO:0000256" key="5">
    <source>
        <dbReference type="ARBA" id="ARBA00022801"/>
    </source>
</evidence>
<feature type="binding site" evidence="7">
    <location>
        <position position="124"/>
    </location>
    <ligand>
        <name>Zn(2+)</name>
        <dbReference type="ChEBI" id="CHEBI:29105"/>
        <label>2</label>
    </ligand>
</feature>
<feature type="binding site" evidence="7">
    <location>
        <position position="89"/>
    </location>
    <ligand>
        <name>Zn(2+)</name>
        <dbReference type="ChEBI" id="CHEBI:29105"/>
        <label>1</label>
    </ligand>
</feature>
<dbReference type="Gene3D" id="3.40.630.10">
    <property type="entry name" value="Zn peptidases"/>
    <property type="match status" value="1"/>
</dbReference>
<dbReference type="Pfam" id="PF07687">
    <property type="entry name" value="M20_dimer"/>
    <property type="match status" value="1"/>
</dbReference>
<dbReference type="CDD" id="cd03884">
    <property type="entry name" value="M20_bAS"/>
    <property type="match status" value="1"/>
</dbReference>
<dbReference type="EMBL" id="FYEH01000001">
    <property type="protein sequence ID" value="SNB51145.1"/>
    <property type="molecule type" value="Genomic_DNA"/>
</dbReference>
<dbReference type="SUPFAM" id="SSF53187">
    <property type="entry name" value="Zn-dependent exopeptidases"/>
    <property type="match status" value="1"/>
</dbReference>
<comment type="cofactor">
    <cofactor evidence="7">
        <name>Zn(2+)</name>
        <dbReference type="ChEBI" id="CHEBI:29105"/>
    </cofactor>
    <text evidence="7">Binds 2 Zn(2+) ions per subunit.</text>
</comment>
<evidence type="ECO:0000256" key="7">
    <source>
        <dbReference type="PIRSR" id="PIRSR001235-1"/>
    </source>
</evidence>
<feature type="binding site" evidence="8">
    <location>
        <position position="285"/>
    </location>
    <ligand>
        <name>allantoate</name>
        <dbReference type="ChEBI" id="CHEBI:17536"/>
    </ligand>
</feature>
<keyword evidence="11" id="KW-1185">Reference proteome</keyword>